<evidence type="ECO:0000256" key="1">
    <source>
        <dbReference type="SAM" id="MobiDB-lite"/>
    </source>
</evidence>
<evidence type="ECO:0000313" key="3">
    <source>
        <dbReference type="Proteomes" id="UP000198959"/>
    </source>
</evidence>
<gene>
    <name evidence="2" type="ORF">GA0074692_6822</name>
</gene>
<reference evidence="3" key="1">
    <citation type="submission" date="2016-06" db="EMBL/GenBank/DDBJ databases">
        <authorList>
            <person name="Varghese N."/>
            <person name="Submissions Spin"/>
        </authorList>
    </citation>
    <scope>NUCLEOTIDE SEQUENCE [LARGE SCALE GENOMIC DNA]</scope>
    <source>
        <strain evidence="3">DSM 43817</strain>
    </source>
</reference>
<protein>
    <submittedName>
        <fullName evidence="2">Uncharacterized protein</fullName>
    </submittedName>
</protein>
<feature type="compositionally biased region" description="Basic and acidic residues" evidence="1">
    <location>
        <begin position="54"/>
        <end position="68"/>
    </location>
</feature>
<evidence type="ECO:0000313" key="2">
    <source>
        <dbReference type="EMBL" id="SCL43325.1"/>
    </source>
</evidence>
<keyword evidence="3" id="KW-1185">Reference proteome</keyword>
<sequence length="76" mass="8752">MTKKRDPAERAQLEAEIDEKKAAEAARLREYRRKQKKQRTDAESVRTDSAFVRTDTESVRTDPDDVRTDAAPPNHP</sequence>
<dbReference type="EMBL" id="FMHW01000004">
    <property type="protein sequence ID" value="SCL43325.1"/>
    <property type="molecule type" value="Genomic_DNA"/>
</dbReference>
<feature type="region of interest" description="Disordered" evidence="1">
    <location>
        <begin position="31"/>
        <end position="76"/>
    </location>
</feature>
<dbReference type="Proteomes" id="UP000198959">
    <property type="component" value="Unassembled WGS sequence"/>
</dbReference>
<dbReference type="STRING" id="145854.GA0074692_6822"/>
<name>A0A1C6TP36_9ACTN</name>
<organism evidence="2 3">
    <name type="scientific">Micromonospora pallida</name>
    <dbReference type="NCBI Taxonomy" id="145854"/>
    <lineage>
        <taxon>Bacteria</taxon>
        <taxon>Bacillati</taxon>
        <taxon>Actinomycetota</taxon>
        <taxon>Actinomycetes</taxon>
        <taxon>Micromonosporales</taxon>
        <taxon>Micromonosporaceae</taxon>
        <taxon>Micromonospora</taxon>
    </lineage>
</organism>
<dbReference type="AlphaFoldDB" id="A0A1C6TP36"/>
<proteinExistence type="predicted"/>
<accession>A0A1C6TP36</accession>